<keyword evidence="3 6" id="KW-1133">Transmembrane helix</keyword>
<feature type="transmembrane region" description="Helical" evidence="6">
    <location>
        <begin position="6"/>
        <end position="27"/>
    </location>
</feature>
<comment type="similarity">
    <text evidence="5">Belongs to the SAT4 family.</text>
</comment>
<feature type="transmembrane region" description="Helical" evidence="6">
    <location>
        <begin position="129"/>
        <end position="151"/>
    </location>
</feature>
<keyword evidence="2 6" id="KW-0812">Transmembrane</keyword>
<evidence type="ECO:0000256" key="3">
    <source>
        <dbReference type="ARBA" id="ARBA00022989"/>
    </source>
</evidence>
<accession>A0ABR4HT33</accession>
<evidence type="ECO:0000256" key="2">
    <source>
        <dbReference type="ARBA" id="ARBA00022692"/>
    </source>
</evidence>
<dbReference type="PANTHER" id="PTHR33048:SF2">
    <property type="entry name" value="SRPK"/>
    <property type="match status" value="1"/>
</dbReference>
<name>A0ABR4HT33_9EURO</name>
<reference evidence="8 9" key="1">
    <citation type="submission" date="2024-07" db="EMBL/GenBank/DDBJ databases">
        <title>Section-level genome sequencing and comparative genomics of Aspergillus sections Usti and Cavernicolus.</title>
        <authorList>
            <consortium name="Lawrence Berkeley National Laboratory"/>
            <person name="Nybo J.L."/>
            <person name="Vesth T.C."/>
            <person name="Theobald S."/>
            <person name="Frisvad J.C."/>
            <person name="Larsen T.O."/>
            <person name="Kjaerboelling I."/>
            <person name="Rothschild-Mancinelli K."/>
            <person name="Lyhne E.K."/>
            <person name="Kogle M.E."/>
            <person name="Barry K."/>
            <person name="Clum A."/>
            <person name="Na H."/>
            <person name="Ledsgaard L."/>
            <person name="Lin J."/>
            <person name="Lipzen A."/>
            <person name="Kuo A."/>
            <person name="Riley R."/>
            <person name="Mondo S."/>
            <person name="Labutti K."/>
            <person name="Haridas S."/>
            <person name="Pangalinan J."/>
            <person name="Salamov A.A."/>
            <person name="Simmons B.A."/>
            <person name="Magnuson J.K."/>
            <person name="Chen J."/>
            <person name="Drula E."/>
            <person name="Henrissat B."/>
            <person name="Wiebenga A."/>
            <person name="Lubbers R.J."/>
            <person name="Gomes A.C."/>
            <person name="Makela M.R."/>
            <person name="Stajich J."/>
            <person name="Grigoriev I.V."/>
            <person name="Mortensen U.H."/>
            <person name="De Vries R.P."/>
            <person name="Baker S.E."/>
            <person name="Andersen M.R."/>
        </authorList>
    </citation>
    <scope>NUCLEOTIDE SEQUENCE [LARGE SCALE GENOMIC DNA]</scope>
    <source>
        <strain evidence="8 9">CBS 588.65</strain>
    </source>
</reference>
<protein>
    <recommendedName>
        <fullName evidence="7">Rhodopsin domain-containing protein</fullName>
    </recommendedName>
</protein>
<organism evidence="8 9">
    <name type="scientific">Aspergillus granulosus</name>
    <dbReference type="NCBI Taxonomy" id="176169"/>
    <lineage>
        <taxon>Eukaryota</taxon>
        <taxon>Fungi</taxon>
        <taxon>Dikarya</taxon>
        <taxon>Ascomycota</taxon>
        <taxon>Pezizomycotina</taxon>
        <taxon>Eurotiomycetes</taxon>
        <taxon>Eurotiomycetidae</taxon>
        <taxon>Eurotiales</taxon>
        <taxon>Aspergillaceae</taxon>
        <taxon>Aspergillus</taxon>
        <taxon>Aspergillus subgen. Nidulantes</taxon>
    </lineage>
</organism>
<comment type="caution">
    <text evidence="8">The sequence shown here is derived from an EMBL/GenBank/DDBJ whole genome shotgun (WGS) entry which is preliminary data.</text>
</comment>
<proteinExistence type="inferred from homology"/>
<feature type="transmembrane region" description="Helical" evidence="6">
    <location>
        <begin position="43"/>
        <end position="63"/>
    </location>
</feature>
<dbReference type="Proteomes" id="UP001610334">
    <property type="component" value="Unassembled WGS sequence"/>
</dbReference>
<evidence type="ECO:0000259" key="7">
    <source>
        <dbReference type="Pfam" id="PF20684"/>
    </source>
</evidence>
<keyword evidence="9" id="KW-1185">Reference proteome</keyword>
<evidence type="ECO:0000313" key="9">
    <source>
        <dbReference type="Proteomes" id="UP001610334"/>
    </source>
</evidence>
<feature type="domain" description="Rhodopsin" evidence="7">
    <location>
        <begin position="24"/>
        <end position="267"/>
    </location>
</feature>
<dbReference type="PANTHER" id="PTHR33048">
    <property type="entry name" value="PTH11-LIKE INTEGRAL MEMBRANE PROTEIN (AFU_ORTHOLOGUE AFUA_5G11245)"/>
    <property type="match status" value="1"/>
</dbReference>
<dbReference type="InterPro" id="IPR049326">
    <property type="entry name" value="Rhodopsin_dom_fungi"/>
</dbReference>
<evidence type="ECO:0000256" key="4">
    <source>
        <dbReference type="ARBA" id="ARBA00023136"/>
    </source>
</evidence>
<dbReference type="InterPro" id="IPR052337">
    <property type="entry name" value="SAT4-like"/>
</dbReference>
<evidence type="ECO:0000256" key="6">
    <source>
        <dbReference type="SAM" id="Phobius"/>
    </source>
</evidence>
<feature type="transmembrane region" description="Helical" evidence="6">
    <location>
        <begin position="171"/>
        <end position="197"/>
    </location>
</feature>
<dbReference type="Pfam" id="PF20684">
    <property type="entry name" value="Fung_rhodopsin"/>
    <property type="match status" value="1"/>
</dbReference>
<evidence type="ECO:0000313" key="8">
    <source>
        <dbReference type="EMBL" id="KAL2818537.1"/>
    </source>
</evidence>
<gene>
    <name evidence="8" type="ORF">BJX63DRAFT_429038</name>
</gene>
<feature type="transmembrane region" description="Helical" evidence="6">
    <location>
        <begin position="96"/>
        <end position="117"/>
    </location>
</feature>
<keyword evidence="4 6" id="KW-0472">Membrane</keyword>
<feature type="transmembrane region" description="Helical" evidence="6">
    <location>
        <begin position="209"/>
        <end position="236"/>
    </location>
</feature>
<comment type="subcellular location">
    <subcellularLocation>
        <location evidence="1">Membrane</location>
        <topology evidence="1">Multi-pass membrane protein</topology>
    </subcellularLocation>
</comment>
<evidence type="ECO:0000256" key="1">
    <source>
        <dbReference type="ARBA" id="ARBA00004141"/>
    </source>
</evidence>
<evidence type="ECO:0000256" key="5">
    <source>
        <dbReference type="ARBA" id="ARBA00038359"/>
    </source>
</evidence>
<sequence length="357" mass="39372">MAGESPFIVEAIAEFTLGGFITLLRLFSRWRLVGLKGWGGDEYFSILAVLFWIIEIVAVILVGRKYSSNTGWTDDERAAFDEETIKRLEIGSKLVLIGWFGYVASIWALKASMLFFYHRITQGLFEQKIVRGCAVYCAASFVGVLLAIFFHCRPLHRKWQVYPDPGRECTAGYALYPIVLSFNVVSDFVLIGVPIPMLIKLQCSRAQKLIIGVLLCSGIFIVVAAFLRCILALSSIDQINVAAIWAVRETFVAMVVVNAPALKPLFRLSTWSSKFGRKTSSDEYPLSSVGKARGSKHAPLKSISRAAEAYNVLESDVAIVPQTFEVEISGDASEAAGKGNSTGIKVTTNVETRYEEA</sequence>
<dbReference type="EMBL" id="JBFXLT010000013">
    <property type="protein sequence ID" value="KAL2818537.1"/>
    <property type="molecule type" value="Genomic_DNA"/>
</dbReference>